<organism evidence="2 3">
    <name type="scientific">Russula ochroleuca</name>
    <dbReference type="NCBI Taxonomy" id="152965"/>
    <lineage>
        <taxon>Eukaryota</taxon>
        <taxon>Fungi</taxon>
        <taxon>Dikarya</taxon>
        <taxon>Basidiomycota</taxon>
        <taxon>Agaricomycotina</taxon>
        <taxon>Agaricomycetes</taxon>
        <taxon>Russulales</taxon>
        <taxon>Russulaceae</taxon>
        <taxon>Russula</taxon>
    </lineage>
</organism>
<feature type="transmembrane region" description="Helical" evidence="1">
    <location>
        <begin position="101"/>
        <end position="128"/>
    </location>
</feature>
<protein>
    <submittedName>
        <fullName evidence="2">Uncharacterized protein</fullName>
    </submittedName>
</protein>
<comment type="caution">
    <text evidence="2">The sequence shown here is derived from an EMBL/GenBank/DDBJ whole genome shotgun (WGS) entry which is preliminary data.</text>
</comment>
<feature type="transmembrane region" description="Helical" evidence="1">
    <location>
        <begin position="43"/>
        <end position="67"/>
    </location>
</feature>
<gene>
    <name evidence="2" type="ORF">DFH94DRAFT_754051</name>
</gene>
<name>A0A9P5MTK7_9AGAM</name>
<keyword evidence="1" id="KW-0472">Membrane</keyword>
<keyword evidence="3" id="KW-1185">Reference proteome</keyword>
<evidence type="ECO:0000256" key="1">
    <source>
        <dbReference type="SAM" id="Phobius"/>
    </source>
</evidence>
<accession>A0A9P5MTK7</accession>
<dbReference type="AlphaFoldDB" id="A0A9P5MTK7"/>
<keyword evidence="1" id="KW-1133">Transmembrane helix</keyword>
<dbReference type="Proteomes" id="UP000759537">
    <property type="component" value="Unassembled WGS sequence"/>
</dbReference>
<reference evidence="2" key="2">
    <citation type="journal article" date="2020" name="Nat. Commun.">
        <title>Large-scale genome sequencing of mycorrhizal fungi provides insights into the early evolution of symbiotic traits.</title>
        <authorList>
            <person name="Miyauchi S."/>
            <person name="Kiss E."/>
            <person name="Kuo A."/>
            <person name="Drula E."/>
            <person name="Kohler A."/>
            <person name="Sanchez-Garcia M."/>
            <person name="Morin E."/>
            <person name="Andreopoulos B."/>
            <person name="Barry K.W."/>
            <person name="Bonito G."/>
            <person name="Buee M."/>
            <person name="Carver A."/>
            <person name="Chen C."/>
            <person name="Cichocki N."/>
            <person name="Clum A."/>
            <person name="Culley D."/>
            <person name="Crous P.W."/>
            <person name="Fauchery L."/>
            <person name="Girlanda M."/>
            <person name="Hayes R.D."/>
            <person name="Keri Z."/>
            <person name="LaButti K."/>
            <person name="Lipzen A."/>
            <person name="Lombard V."/>
            <person name="Magnuson J."/>
            <person name="Maillard F."/>
            <person name="Murat C."/>
            <person name="Nolan M."/>
            <person name="Ohm R.A."/>
            <person name="Pangilinan J."/>
            <person name="Pereira M.F."/>
            <person name="Perotto S."/>
            <person name="Peter M."/>
            <person name="Pfister S."/>
            <person name="Riley R."/>
            <person name="Sitrit Y."/>
            <person name="Stielow J.B."/>
            <person name="Szollosi G."/>
            <person name="Zifcakova L."/>
            <person name="Stursova M."/>
            <person name="Spatafora J.W."/>
            <person name="Tedersoo L."/>
            <person name="Vaario L.M."/>
            <person name="Yamada A."/>
            <person name="Yan M."/>
            <person name="Wang P."/>
            <person name="Xu J."/>
            <person name="Bruns T."/>
            <person name="Baldrian P."/>
            <person name="Vilgalys R."/>
            <person name="Dunand C."/>
            <person name="Henrissat B."/>
            <person name="Grigoriev I.V."/>
            <person name="Hibbett D."/>
            <person name="Nagy L.G."/>
            <person name="Martin F.M."/>
        </authorList>
    </citation>
    <scope>NUCLEOTIDE SEQUENCE</scope>
    <source>
        <strain evidence="2">Prilba</strain>
    </source>
</reference>
<keyword evidence="1" id="KW-0812">Transmembrane</keyword>
<reference evidence="2" key="1">
    <citation type="submission" date="2019-10" db="EMBL/GenBank/DDBJ databases">
        <authorList>
            <consortium name="DOE Joint Genome Institute"/>
            <person name="Kuo A."/>
            <person name="Miyauchi S."/>
            <person name="Kiss E."/>
            <person name="Drula E."/>
            <person name="Kohler A."/>
            <person name="Sanchez-Garcia M."/>
            <person name="Andreopoulos B."/>
            <person name="Barry K.W."/>
            <person name="Bonito G."/>
            <person name="Buee M."/>
            <person name="Carver A."/>
            <person name="Chen C."/>
            <person name="Cichocki N."/>
            <person name="Clum A."/>
            <person name="Culley D."/>
            <person name="Crous P.W."/>
            <person name="Fauchery L."/>
            <person name="Girlanda M."/>
            <person name="Hayes R."/>
            <person name="Keri Z."/>
            <person name="LaButti K."/>
            <person name="Lipzen A."/>
            <person name="Lombard V."/>
            <person name="Magnuson J."/>
            <person name="Maillard F."/>
            <person name="Morin E."/>
            <person name="Murat C."/>
            <person name="Nolan M."/>
            <person name="Ohm R."/>
            <person name="Pangilinan J."/>
            <person name="Pereira M."/>
            <person name="Perotto S."/>
            <person name="Peter M."/>
            <person name="Riley R."/>
            <person name="Sitrit Y."/>
            <person name="Stielow B."/>
            <person name="Szollosi G."/>
            <person name="Zifcakova L."/>
            <person name="Stursova M."/>
            <person name="Spatafora J.W."/>
            <person name="Tedersoo L."/>
            <person name="Vaario L.-M."/>
            <person name="Yamada A."/>
            <person name="Yan M."/>
            <person name="Wang P."/>
            <person name="Xu J."/>
            <person name="Bruns T."/>
            <person name="Baldrian P."/>
            <person name="Vilgalys R."/>
            <person name="Henrissat B."/>
            <person name="Grigoriev I.V."/>
            <person name="Hibbett D."/>
            <person name="Nagy L.G."/>
            <person name="Martin F.M."/>
        </authorList>
    </citation>
    <scope>NUCLEOTIDE SEQUENCE</scope>
    <source>
        <strain evidence="2">Prilba</strain>
    </source>
</reference>
<evidence type="ECO:0000313" key="3">
    <source>
        <dbReference type="Proteomes" id="UP000759537"/>
    </source>
</evidence>
<evidence type="ECO:0000313" key="2">
    <source>
        <dbReference type="EMBL" id="KAF8478154.1"/>
    </source>
</evidence>
<dbReference type="OrthoDB" id="5427664at2759"/>
<proteinExistence type="predicted"/>
<sequence>MLSFLGIGVAPMGKCSAFSRPFVSRSPLALSMPAGKYHLTRTRVAMVFLVQYVSLTSFIAWGLYLWVNVKHYGSQPECNHQIKYVVFFFTVRATANWLRRLWIAMFSILCLSVLLGWFATLATIIFAMKRTNEEEEVEEMNSWSHVVDYSYFKVDTTRLFSAIYSTVMLELTIARNRADILPDGTNIGRGVVQVDDAWEFGQVLSVVMIFVNFKEVLHYIFRVYSLVYEE</sequence>
<dbReference type="EMBL" id="WHVB01000012">
    <property type="protein sequence ID" value="KAF8478154.1"/>
    <property type="molecule type" value="Genomic_DNA"/>
</dbReference>